<feature type="compositionally biased region" description="Pro residues" evidence="1">
    <location>
        <begin position="780"/>
        <end position="794"/>
    </location>
</feature>
<dbReference type="InterPro" id="IPR000674">
    <property type="entry name" value="Ald_Oxase/Xan_DH_a/b"/>
</dbReference>
<feature type="region of interest" description="Disordered" evidence="1">
    <location>
        <begin position="543"/>
        <end position="564"/>
    </location>
</feature>
<dbReference type="SUPFAM" id="SSF56003">
    <property type="entry name" value="Molybdenum cofactor-binding domain"/>
    <property type="match status" value="2"/>
</dbReference>
<dbReference type="InterPro" id="IPR052516">
    <property type="entry name" value="N-heterocyclic_Hydroxylase"/>
</dbReference>
<proteinExistence type="predicted"/>
<feature type="region of interest" description="Disordered" evidence="1">
    <location>
        <begin position="769"/>
        <end position="802"/>
    </location>
</feature>
<sequence>MAGHRADPAEPDAVSPDTSFSKEPTSRRRFLGYLLAAPTLVAAAELGGPTVFGAPAANAAGDTGGGIPPSPQLADSYDLTDALVHAARPTANLITITLDENGHAHFELHRTEVGQGISTTVAMLIAEEMDLPLEHVHVTLADARPELMTNQLTGGSSSVSSIYYPVRTAAAVAKGKLLEAASLVLGEQANFLSSKLGVITSSAGRSVSYGDLATKAASDSTKQVEADLKSESDFTIVGKPTRRIDALDAVTGRKQFTTDLDVPGAKPTMVCRPPTINGTVGSVNNAEQVRRMPGITDVVTISSGVAVRGETYGQCIDAVNALDVNWGPGPVDGESDATVEQKLKDATPPAVIPPTPATKTLERQYTFAFVNGSALGVNAAIADVKSDSAEIWSTLKIPIAAQEAIAELLGMAITQVTCHVIPGGGSFGRTLFHDAALEAAEISHKIGKPVRLMWHRADDCRQGRVHPMSVGTMRASFANDVVSFEQHHASVRTDFGHGLGDAVSSSVATHVPGVSYTVSEAIFLLTTPSFYNFGITKTLLTETHQSPENNQPRGGFNTSSVRNVYSPNTATTRELFVDELAEKMGMDPYNFRRKYVKNEKLLKVLDKAAEVGGYGQPTPNGVGHGIALHHEYKQTMACFVELDCRPETVNRKVRDGVTGPRVTRGVLVTIPGHVVVNPLGMEAMMQGGFIDGFAQALTASVHLDRGSIAEASWDNFFYCRQWNLPFEFTPVILPAEESETPAGAGEMGVAPAFAATACAYRAATGTTPTHFPINHNDPLPFEPYPHEPPLPPSPTNGLDYAY</sequence>
<evidence type="ECO:0000256" key="1">
    <source>
        <dbReference type="SAM" id="MobiDB-lite"/>
    </source>
</evidence>
<dbReference type="PIRSF" id="PIRSF036389">
    <property type="entry name" value="IOR_B"/>
    <property type="match status" value="1"/>
</dbReference>
<accession>A0ABN1V8X3</accession>
<name>A0ABN1V8X3_9PSEU</name>
<dbReference type="RefSeq" id="WP_253856631.1">
    <property type="nucleotide sequence ID" value="NZ_BAAALM010000005.1"/>
</dbReference>
<gene>
    <name evidence="3" type="ORF">GCM10009675_13610</name>
</gene>
<feature type="region of interest" description="Disordered" evidence="1">
    <location>
        <begin position="1"/>
        <end position="24"/>
    </location>
</feature>
<dbReference type="InterPro" id="IPR008274">
    <property type="entry name" value="AldOxase/xan_DH_MoCoBD1"/>
</dbReference>
<dbReference type="PROSITE" id="PS51318">
    <property type="entry name" value="TAT"/>
    <property type="match status" value="1"/>
</dbReference>
<dbReference type="Pfam" id="PF02738">
    <property type="entry name" value="MoCoBD_1"/>
    <property type="match status" value="1"/>
</dbReference>
<dbReference type="Gene3D" id="3.30.365.10">
    <property type="entry name" value="Aldehyde oxidase/xanthine dehydrogenase, molybdopterin binding domain"/>
    <property type="match status" value="3"/>
</dbReference>
<dbReference type="SMART" id="SM01008">
    <property type="entry name" value="Ald_Xan_dh_C"/>
    <property type="match status" value="1"/>
</dbReference>
<organism evidence="3 4">
    <name type="scientific">Prauserella alba</name>
    <dbReference type="NCBI Taxonomy" id="176898"/>
    <lineage>
        <taxon>Bacteria</taxon>
        <taxon>Bacillati</taxon>
        <taxon>Actinomycetota</taxon>
        <taxon>Actinomycetes</taxon>
        <taxon>Pseudonocardiales</taxon>
        <taxon>Pseudonocardiaceae</taxon>
        <taxon>Prauserella</taxon>
    </lineage>
</organism>
<dbReference type="InterPro" id="IPR046867">
    <property type="entry name" value="AldOxase/xan_DH_MoCoBD2"/>
</dbReference>
<dbReference type="InterPro" id="IPR006311">
    <property type="entry name" value="TAT_signal"/>
</dbReference>
<evidence type="ECO:0000313" key="3">
    <source>
        <dbReference type="EMBL" id="GAA1199159.1"/>
    </source>
</evidence>
<evidence type="ECO:0000259" key="2">
    <source>
        <dbReference type="SMART" id="SM01008"/>
    </source>
</evidence>
<dbReference type="Proteomes" id="UP001500467">
    <property type="component" value="Unassembled WGS sequence"/>
</dbReference>
<dbReference type="InterPro" id="IPR037165">
    <property type="entry name" value="AldOxase/xan_DH_Mopterin-bd_sf"/>
</dbReference>
<dbReference type="Gene3D" id="3.90.1170.50">
    <property type="entry name" value="Aldehyde oxidase/xanthine dehydrogenase, a/b hammerhead"/>
    <property type="match status" value="1"/>
</dbReference>
<evidence type="ECO:0000313" key="4">
    <source>
        <dbReference type="Proteomes" id="UP001500467"/>
    </source>
</evidence>
<dbReference type="EMBL" id="BAAALM010000005">
    <property type="protein sequence ID" value="GAA1199159.1"/>
    <property type="molecule type" value="Genomic_DNA"/>
</dbReference>
<dbReference type="Pfam" id="PF20256">
    <property type="entry name" value="MoCoBD_2"/>
    <property type="match status" value="1"/>
</dbReference>
<reference evidence="3 4" key="1">
    <citation type="journal article" date="2019" name="Int. J. Syst. Evol. Microbiol.">
        <title>The Global Catalogue of Microorganisms (GCM) 10K type strain sequencing project: providing services to taxonomists for standard genome sequencing and annotation.</title>
        <authorList>
            <consortium name="The Broad Institute Genomics Platform"/>
            <consortium name="The Broad Institute Genome Sequencing Center for Infectious Disease"/>
            <person name="Wu L."/>
            <person name="Ma J."/>
        </authorList>
    </citation>
    <scope>NUCLEOTIDE SEQUENCE [LARGE SCALE GENOMIC DNA]</scope>
    <source>
        <strain evidence="3 4">JCM 13022</strain>
    </source>
</reference>
<comment type="caution">
    <text evidence="3">The sequence shown here is derived from an EMBL/GenBank/DDBJ whole genome shotgun (WGS) entry which is preliminary data.</text>
</comment>
<keyword evidence="4" id="KW-1185">Reference proteome</keyword>
<feature type="domain" description="Aldehyde oxidase/xanthine dehydrogenase a/b hammerhead" evidence="2">
    <location>
        <begin position="251"/>
        <end position="330"/>
    </location>
</feature>
<dbReference type="PANTHER" id="PTHR47495">
    <property type="entry name" value="ALDEHYDE DEHYDROGENASE"/>
    <property type="match status" value="1"/>
</dbReference>
<dbReference type="PANTHER" id="PTHR47495:SF2">
    <property type="entry name" value="ALDEHYDE DEHYDROGENASE"/>
    <property type="match status" value="1"/>
</dbReference>
<protein>
    <submittedName>
        <fullName evidence="3">Molybdopterin-dependent oxidoreductase</fullName>
    </submittedName>
</protein>
<dbReference type="InterPro" id="IPR012368">
    <property type="entry name" value="OxRdtase_Mopterin-bd_su_IorB"/>
</dbReference>